<comment type="function">
    <text evidence="5">Catalyzes the interconversion between the alpha and beta anomers from at least three hexose 6-phosphate sugars (Glc6P, Gal6P, and Man6P).</text>
</comment>
<keyword evidence="10" id="KW-1185">Reference proteome</keyword>
<dbReference type="InterPro" id="IPR025532">
    <property type="entry name" value="G6P_1-epimerase"/>
</dbReference>
<gene>
    <name evidence="9" type="ORF">RCC_11035</name>
</gene>
<dbReference type="RefSeq" id="XP_023632030.1">
    <property type="nucleotide sequence ID" value="XM_023776262.1"/>
</dbReference>
<keyword evidence="4 5" id="KW-0413">Isomerase</keyword>
<dbReference type="GO" id="GO:0047938">
    <property type="term" value="F:glucose-6-phosphate 1-epimerase activity"/>
    <property type="evidence" value="ECO:0007669"/>
    <property type="project" value="UniProtKB-UniRule"/>
</dbReference>
<dbReference type="InterPro" id="IPR011013">
    <property type="entry name" value="Gal_mutarotase_sf_dom"/>
</dbReference>
<sequence length="315" mass="34363">MDRPNKPSAISPSTTGPQPSVHVEQGRVVATLPTGDSVEVLLYGATVYSWKSAGKERLWLSSAAKLDGSKPVRGGIPVVFPAFGPPPKDHATGGLPQHGFARNCQWEYLGKSSSESGSLSKGGDDSVKLDFGLSSSNLSSEAKKAWPYEFGLVYSVTLSKDGRLQTMLSVRNDGKESFEFQMLFHTYFAIEDISKTQVTGLGSTTYVDKMLNATEHQQTTPNVTFSGEVDRVYKDIKQDTTSIVVDGKPTLDVIRDNLADTVVWNPWIEKSKGMSDFEPKDGYKKMVCVEVGAVDGWQKLDSGDTFEAGQLLRAY</sequence>
<dbReference type="SUPFAM" id="SSF74650">
    <property type="entry name" value="Galactose mutarotase-like"/>
    <property type="match status" value="1"/>
</dbReference>
<feature type="active site" evidence="6">
    <location>
        <position position="185"/>
    </location>
</feature>
<evidence type="ECO:0000256" key="7">
    <source>
        <dbReference type="PIRSR" id="PIRSR016020-2"/>
    </source>
</evidence>
<evidence type="ECO:0000313" key="10">
    <source>
        <dbReference type="Proteomes" id="UP000225277"/>
    </source>
</evidence>
<evidence type="ECO:0000256" key="4">
    <source>
        <dbReference type="ARBA" id="ARBA00023235"/>
    </source>
</evidence>
<dbReference type="InterPro" id="IPR008183">
    <property type="entry name" value="Aldose_1/G6P_1-epimerase"/>
</dbReference>
<comment type="similarity">
    <text evidence="2 5">Belongs to the glucose-6-phosphate 1-epimerase family.</text>
</comment>
<feature type="binding site" evidence="7">
    <location>
        <position position="73"/>
    </location>
    <ligand>
        <name>substrate</name>
    </ligand>
</feature>
<organism evidence="9 10">
    <name type="scientific">Ramularia collo-cygni</name>
    <dbReference type="NCBI Taxonomy" id="112498"/>
    <lineage>
        <taxon>Eukaryota</taxon>
        <taxon>Fungi</taxon>
        <taxon>Dikarya</taxon>
        <taxon>Ascomycota</taxon>
        <taxon>Pezizomycotina</taxon>
        <taxon>Dothideomycetes</taxon>
        <taxon>Dothideomycetidae</taxon>
        <taxon>Mycosphaerellales</taxon>
        <taxon>Mycosphaerellaceae</taxon>
        <taxon>Ramularia</taxon>
    </lineage>
</organism>
<evidence type="ECO:0000256" key="3">
    <source>
        <dbReference type="ARBA" id="ARBA00012083"/>
    </source>
</evidence>
<evidence type="ECO:0000256" key="2">
    <source>
        <dbReference type="ARBA" id="ARBA00005866"/>
    </source>
</evidence>
<dbReference type="AlphaFoldDB" id="A0A2D3V4V1"/>
<dbReference type="CDD" id="cd09020">
    <property type="entry name" value="D-hex-6-P-epi_like"/>
    <property type="match status" value="1"/>
</dbReference>
<evidence type="ECO:0000256" key="8">
    <source>
        <dbReference type="SAM" id="MobiDB-lite"/>
    </source>
</evidence>
<evidence type="ECO:0000256" key="5">
    <source>
        <dbReference type="PIRNR" id="PIRNR016020"/>
    </source>
</evidence>
<feature type="binding site" evidence="7">
    <location>
        <position position="102"/>
    </location>
    <ligand>
        <name>substrate</name>
    </ligand>
</feature>
<reference evidence="9 10" key="1">
    <citation type="submission" date="2016-03" db="EMBL/GenBank/DDBJ databases">
        <authorList>
            <person name="Ploux O."/>
        </authorList>
    </citation>
    <scope>NUCLEOTIDE SEQUENCE [LARGE SCALE GENOMIC DNA]</scope>
    <source>
        <strain evidence="9 10">URUG2</strain>
    </source>
</reference>
<dbReference type="InterPro" id="IPR014718">
    <property type="entry name" value="GH-type_carb-bd"/>
</dbReference>
<feature type="binding site" evidence="7">
    <location>
        <position position="97"/>
    </location>
    <ligand>
        <name>substrate</name>
    </ligand>
</feature>
<dbReference type="GeneID" id="35606068"/>
<dbReference type="PANTHER" id="PTHR11122:SF13">
    <property type="entry name" value="GLUCOSE-6-PHOSPHATE 1-EPIMERASE"/>
    <property type="match status" value="1"/>
</dbReference>
<feature type="region of interest" description="Disordered" evidence="8">
    <location>
        <begin position="1"/>
        <end position="22"/>
    </location>
</feature>
<dbReference type="EC" id="5.1.3.15" evidence="3 5"/>
<dbReference type="OrthoDB" id="1659429at2759"/>
<proteinExistence type="inferred from homology"/>
<dbReference type="PANTHER" id="PTHR11122">
    <property type="entry name" value="APOSPORY-ASSOCIATED PROTEIN C-RELATED"/>
    <property type="match status" value="1"/>
</dbReference>
<protein>
    <recommendedName>
        <fullName evidence="3 5">Glucose-6-phosphate 1-epimerase</fullName>
        <ecNumber evidence="3 5">5.1.3.15</ecNumber>
    </recommendedName>
</protein>
<name>A0A2D3V4V1_9PEZI</name>
<dbReference type="GO" id="GO:0005975">
    <property type="term" value="P:carbohydrate metabolic process"/>
    <property type="evidence" value="ECO:0007669"/>
    <property type="project" value="InterPro"/>
</dbReference>
<dbReference type="GO" id="GO:0005737">
    <property type="term" value="C:cytoplasm"/>
    <property type="evidence" value="ECO:0007669"/>
    <property type="project" value="TreeGrafter"/>
</dbReference>
<accession>A0A2D3V4V1</accession>
<dbReference type="EMBL" id="FJUY01000026">
    <property type="protein sequence ID" value="CZT25307.1"/>
    <property type="molecule type" value="Genomic_DNA"/>
</dbReference>
<feature type="compositionally biased region" description="Polar residues" evidence="8">
    <location>
        <begin position="8"/>
        <end position="18"/>
    </location>
</feature>
<dbReference type="PIRSF" id="PIRSF016020">
    <property type="entry name" value="PHexose_mutarotase"/>
    <property type="match status" value="1"/>
</dbReference>
<dbReference type="GO" id="GO:0030246">
    <property type="term" value="F:carbohydrate binding"/>
    <property type="evidence" value="ECO:0007669"/>
    <property type="project" value="UniProtKB-UniRule"/>
</dbReference>
<feature type="active site" evidence="6">
    <location>
        <position position="290"/>
    </location>
</feature>
<evidence type="ECO:0000313" key="9">
    <source>
        <dbReference type="EMBL" id="CZT25307.1"/>
    </source>
</evidence>
<evidence type="ECO:0000256" key="1">
    <source>
        <dbReference type="ARBA" id="ARBA00001096"/>
    </source>
</evidence>
<dbReference type="Pfam" id="PF01263">
    <property type="entry name" value="Aldose_epim"/>
    <property type="match status" value="1"/>
</dbReference>
<comment type="catalytic activity">
    <reaction evidence="1">
        <text>alpha-D-glucose 6-phosphate = beta-D-glucose 6-phosphate</text>
        <dbReference type="Rhea" id="RHEA:16249"/>
        <dbReference type="ChEBI" id="CHEBI:58225"/>
        <dbReference type="ChEBI" id="CHEBI:58247"/>
        <dbReference type="EC" id="5.1.3.15"/>
    </reaction>
</comment>
<dbReference type="Proteomes" id="UP000225277">
    <property type="component" value="Unassembled WGS sequence"/>
</dbReference>
<dbReference type="STRING" id="112498.A0A2D3V4V1"/>
<dbReference type="Gene3D" id="2.70.98.10">
    <property type="match status" value="1"/>
</dbReference>
<evidence type="ECO:0000256" key="6">
    <source>
        <dbReference type="PIRSR" id="PIRSR016020-1"/>
    </source>
</evidence>